<evidence type="ECO:0000256" key="7">
    <source>
        <dbReference type="ARBA" id="ARBA00023004"/>
    </source>
</evidence>
<accession>A0A0F9IPQ2</accession>
<evidence type="ECO:0000256" key="9">
    <source>
        <dbReference type="ARBA" id="ARBA00031213"/>
    </source>
</evidence>
<dbReference type="InterPro" id="IPR007197">
    <property type="entry name" value="rSAM"/>
</dbReference>
<dbReference type="GO" id="GO:0051539">
    <property type="term" value="F:4 iron, 4 sulfur cluster binding"/>
    <property type="evidence" value="ECO:0007669"/>
    <property type="project" value="UniProtKB-KW"/>
</dbReference>
<comment type="caution">
    <text evidence="13">The sequence shown here is derived from an EMBL/GenBank/DDBJ whole genome shotgun (WGS) entry which is preliminary data.</text>
</comment>
<keyword evidence="6" id="KW-0479">Metal-binding</keyword>
<feature type="domain" description="TRAM" evidence="11">
    <location>
        <begin position="202"/>
        <end position="263"/>
    </location>
</feature>
<evidence type="ECO:0000256" key="10">
    <source>
        <dbReference type="ARBA" id="ARBA00051661"/>
    </source>
</evidence>
<protein>
    <recommendedName>
        <fullName evidence="2">tRNA (N(6)-L-threonylcarbamoyladenosine(37)-C(2))-methylthiotransferase</fullName>
        <ecNumber evidence="2">2.8.4.5</ecNumber>
    </recommendedName>
    <alternativeName>
        <fullName evidence="9">tRNA-t(6)A37 methylthiotransferase</fullName>
    </alternativeName>
</protein>
<dbReference type="EC" id="2.8.4.5" evidence="2"/>
<dbReference type="EMBL" id="LAZR01013462">
    <property type="protein sequence ID" value="KKM21854.1"/>
    <property type="molecule type" value="Genomic_DNA"/>
</dbReference>
<evidence type="ECO:0000256" key="8">
    <source>
        <dbReference type="ARBA" id="ARBA00023014"/>
    </source>
</evidence>
<comment type="function">
    <text evidence="1">Catalyzes the methylthiolation of N6-threonylcarbamoyladenosine (t(6)A), leading to the formation of 2-methylthio-N6-threonylcarbamoyladenosine (ms(2)t(6)A) at position 37 in tRNAs that read codons beginning with adenine.</text>
</comment>
<reference evidence="13" key="1">
    <citation type="journal article" date="2015" name="Nature">
        <title>Complex archaea that bridge the gap between prokaryotes and eukaryotes.</title>
        <authorList>
            <person name="Spang A."/>
            <person name="Saw J.H."/>
            <person name="Jorgensen S.L."/>
            <person name="Zaremba-Niedzwiedzka K."/>
            <person name="Martijn J."/>
            <person name="Lind A.E."/>
            <person name="van Eijk R."/>
            <person name="Schleper C."/>
            <person name="Guy L."/>
            <person name="Ettema T.J."/>
        </authorList>
    </citation>
    <scope>NUCLEOTIDE SEQUENCE</scope>
</reference>
<dbReference type="InterPro" id="IPR023404">
    <property type="entry name" value="rSAM_horseshoe"/>
</dbReference>
<comment type="catalytic activity">
    <reaction evidence="10">
        <text>N(6)-L-threonylcarbamoyladenosine(37) in tRNA + (sulfur carrier)-SH + AH2 + 2 S-adenosyl-L-methionine = 2-methylsulfanyl-N(6)-L-threonylcarbamoyladenosine(37) in tRNA + (sulfur carrier)-H + 5'-deoxyadenosine + L-methionine + A + S-adenosyl-L-homocysteine + 2 H(+)</text>
        <dbReference type="Rhea" id="RHEA:37075"/>
        <dbReference type="Rhea" id="RHEA-COMP:10163"/>
        <dbReference type="Rhea" id="RHEA-COMP:11092"/>
        <dbReference type="Rhea" id="RHEA-COMP:14737"/>
        <dbReference type="Rhea" id="RHEA-COMP:14739"/>
        <dbReference type="ChEBI" id="CHEBI:13193"/>
        <dbReference type="ChEBI" id="CHEBI:15378"/>
        <dbReference type="ChEBI" id="CHEBI:17319"/>
        <dbReference type="ChEBI" id="CHEBI:17499"/>
        <dbReference type="ChEBI" id="CHEBI:29917"/>
        <dbReference type="ChEBI" id="CHEBI:57844"/>
        <dbReference type="ChEBI" id="CHEBI:57856"/>
        <dbReference type="ChEBI" id="CHEBI:59789"/>
        <dbReference type="ChEBI" id="CHEBI:64428"/>
        <dbReference type="ChEBI" id="CHEBI:74418"/>
        <dbReference type="ChEBI" id="CHEBI:74420"/>
        <dbReference type="EC" id="2.8.4.5"/>
    </reaction>
</comment>
<dbReference type="PANTHER" id="PTHR11918">
    <property type="entry name" value="RADICAL SAM PROTEINS"/>
    <property type="match status" value="1"/>
</dbReference>
<dbReference type="GO" id="GO:0046872">
    <property type="term" value="F:metal ion binding"/>
    <property type="evidence" value="ECO:0007669"/>
    <property type="project" value="UniProtKB-KW"/>
</dbReference>
<keyword evidence="5" id="KW-0949">S-adenosyl-L-methionine</keyword>
<dbReference type="SMART" id="SM00729">
    <property type="entry name" value="Elp3"/>
    <property type="match status" value="1"/>
</dbReference>
<proteinExistence type="predicted"/>
<keyword evidence="4" id="KW-0808">Transferase</keyword>
<evidence type="ECO:0000256" key="3">
    <source>
        <dbReference type="ARBA" id="ARBA00022485"/>
    </source>
</evidence>
<dbReference type="PROSITE" id="PS50926">
    <property type="entry name" value="TRAM"/>
    <property type="match status" value="1"/>
</dbReference>
<dbReference type="PANTHER" id="PTHR11918:SF45">
    <property type="entry name" value="THREONYLCARBAMOYLADENOSINE TRNA METHYLTHIOTRANSFERASE"/>
    <property type="match status" value="1"/>
</dbReference>
<keyword evidence="8" id="KW-0411">Iron-sulfur</keyword>
<gene>
    <name evidence="13" type="ORF">LCGC14_1631220</name>
</gene>
<evidence type="ECO:0000256" key="4">
    <source>
        <dbReference type="ARBA" id="ARBA00022679"/>
    </source>
</evidence>
<dbReference type="InterPro" id="IPR002792">
    <property type="entry name" value="TRAM_dom"/>
</dbReference>
<keyword evidence="7" id="KW-0408">Iron</keyword>
<evidence type="ECO:0000259" key="12">
    <source>
        <dbReference type="PROSITE" id="PS51918"/>
    </source>
</evidence>
<evidence type="ECO:0000256" key="5">
    <source>
        <dbReference type="ARBA" id="ARBA00022691"/>
    </source>
</evidence>
<evidence type="ECO:0000313" key="13">
    <source>
        <dbReference type="EMBL" id="KKM21854.1"/>
    </source>
</evidence>
<dbReference type="PROSITE" id="PS51918">
    <property type="entry name" value="RADICAL_SAM"/>
    <property type="match status" value="1"/>
</dbReference>
<feature type="non-terminal residue" evidence="13">
    <location>
        <position position="1"/>
    </location>
</feature>
<dbReference type="InterPro" id="IPR006638">
    <property type="entry name" value="Elp3/MiaA/NifB-like_rSAM"/>
</dbReference>
<evidence type="ECO:0000256" key="2">
    <source>
        <dbReference type="ARBA" id="ARBA00013273"/>
    </source>
</evidence>
<dbReference type="Pfam" id="PF04055">
    <property type="entry name" value="Radical_SAM"/>
    <property type="match status" value="1"/>
</dbReference>
<dbReference type="InterPro" id="IPR058240">
    <property type="entry name" value="rSAM_sf"/>
</dbReference>
<dbReference type="SUPFAM" id="SSF102114">
    <property type="entry name" value="Radical SAM enzymes"/>
    <property type="match status" value="1"/>
</dbReference>
<dbReference type="GO" id="GO:0035598">
    <property type="term" value="F:tRNA (N(6)-L-threonylcarbamoyladenosine(37)-C(2))-methylthiotransferase activity"/>
    <property type="evidence" value="ECO:0007669"/>
    <property type="project" value="UniProtKB-EC"/>
</dbReference>
<dbReference type="AlphaFoldDB" id="A0A0F9IPQ2"/>
<sequence>SIALGEAIKRARAAVETGYKEIVLSGVHLGLYGHDLLPQVSLADLMEEILLKTKVPRIRLSSLEINEITPRILKLLGDSRVCSHLHVPLQSGDSGVLGQMRRNYDMEGFRDRVLEISSQLGETLALGTDIIAGFPTETDEAFDNSLALASELPFTYMHVFPYSSRPGTQACGLEDIVGQNKRVARASMLRDLAAWKKESYMRTQDGRILEVLFEKRLRDGLWVGTSENYLKIKVASNDDLNGTLRTLKVQVVAGGDLYGNIEDTA</sequence>
<evidence type="ECO:0000256" key="1">
    <source>
        <dbReference type="ARBA" id="ARBA00002399"/>
    </source>
</evidence>
<organism evidence="13">
    <name type="scientific">marine sediment metagenome</name>
    <dbReference type="NCBI Taxonomy" id="412755"/>
    <lineage>
        <taxon>unclassified sequences</taxon>
        <taxon>metagenomes</taxon>
        <taxon>ecological metagenomes</taxon>
    </lineage>
</organism>
<feature type="domain" description="Radical SAM core" evidence="12">
    <location>
        <begin position="1"/>
        <end position="202"/>
    </location>
</feature>
<evidence type="ECO:0000259" key="11">
    <source>
        <dbReference type="PROSITE" id="PS50926"/>
    </source>
</evidence>
<name>A0A0F9IPQ2_9ZZZZ</name>
<evidence type="ECO:0000256" key="6">
    <source>
        <dbReference type="ARBA" id="ARBA00022723"/>
    </source>
</evidence>
<dbReference type="Gene3D" id="3.80.30.20">
    <property type="entry name" value="tm_1862 like domain"/>
    <property type="match status" value="1"/>
</dbReference>
<keyword evidence="3" id="KW-0004">4Fe-4S</keyword>